<accession>A0A8X8AAV2</accession>
<dbReference type="GO" id="GO:0005524">
    <property type="term" value="F:ATP binding"/>
    <property type="evidence" value="ECO:0007669"/>
    <property type="project" value="UniProtKB-KW"/>
</dbReference>
<feature type="compositionally biased region" description="Polar residues" evidence="16">
    <location>
        <begin position="12"/>
        <end position="25"/>
    </location>
</feature>
<dbReference type="CDD" id="cd22249">
    <property type="entry name" value="UDM1_RNF168_RNF169-like"/>
    <property type="match status" value="1"/>
</dbReference>
<dbReference type="GO" id="GO:0006325">
    <property type="term" value="P:chromatin organization"/>
    <property type="evidence" value="ECO:0007669"/>
    <property type="project" value="UniProtKB-KW"/>
</dbReference>
<dbReference type="GO" id="GO:0003723">
    <property type="term" value="F:RNA binding"/>
    <property type="evidence" value="ECO:0007669"/>
    <property type="project" value="UniProtKB-KW"/>
</dbReference>
<keyword evidence="5" id="KW-0547">Nucleotide-binding</keyword>
<evidence type="ECO:0000256" key="12">
    <source>
        <dbReference type="ARBA" id="ARBA00023158"/>
    </source>
</evidence>
<comment type="subcellular location">
    <subcellularLocation>
        <location evidence="2">Nucleus</location>
    </subcellularLocation>
</comment>
<keyword evidence="11" id="KW-0694">RNA-binding</keyword>
<dbReference type="GO" id="GO:0031047">
    <property type="term" value="P:regulatory ncRNA-mediated gene silencing"/>
    <property type="evidence" value="ECO:0007669"/>
    <property type="project" value="UniProtKB-KW"/>
</dbReference>
<feature type="coiled-coil region" evidence="15">
    <location>
        <begin position="673"/>
        <end position="746"/>
    </location>
</feature>
<keyword evidence="6" id="KW-0255">Endonuclease</keyword>
<gene>
    <name evidence="18" type="ORF">POTOM_012527</name>
</gene>
<dbReference type="InterPro" id="IPR045261">
    <property type="entry name" value="MORC_ATPase"/>
</dbReference>
<evidence type="ECO:0000313" key="19">
    <source>
        <dbReference type="Proteomes" id="UP000886885"/>
    </source>
</evidence>
<evidence type="ECO:0000256" key="9">
    <source>
        <dbReference type="ARBA" id="ARBA00022840"/>
    </source>
</evidence>
<evidence type="ECO:0000256" key="3">
    <source>
        <dbReference type="ARBA" id="ARBA00007845"/>
    </source>
</evidence>
<dbReference type="GO" id="GO:0031349">
    <property type="term" value="P:positive regulation of defense response"/>
    <property type="evidence" value="ECO:0007669"/>
    <property type="project" value="UniProtKB-ARBA"/>
</dbReference>
<keyword evidence="14" id="KW-0539">Nucleus</keyword>
<feature type="region of interest" description="Disordered" evidence="16">
    <location>
        <begin position="12"/>
        <end position="42"/>
    </location>
</feature>
<evidence type="ECO:0000256" key="16">
    <source>
        <dbReference type="SAM" id="MobiDB-lite"/>
    </source>
</evidence>
<feature type="domain" description="Morc S5" evidence="17">
    <location>
        <begin position="349"/>
        <end position="404"/>
    </location>
</feature>
<keyword evidence="9" id="KW-0067">ATP-binding</keyword>
<dbReference type="PANTHER" id="PTHR23336:SF72">
    <property type="entry name" value="PROTEIN MICRORCHIDIA 5"/>
    <property type="match status" value="1"/>
</dbReference>
<dbReference type="OrthoDB" id="757982at2759"/>
<dbReference type="FunFam" id="3.30.565.10:FF:000075">
    <property type="entry name" value="MORC family CW-type zinc finger protein 4"/>
    <property type="match status" value="1"/>
</dbReference>
<dbReference type="Pfam" id="PF13589">
    <property type="entry name" value="HATPase_c_3"/>
    <property type="match status" value="1"/>
</dbReference>
<dbReference type="GO" id="GO:0016887">
    <property type="term" value="F:ATP hydrolysis activity"/>
    <property type="evidence" value="ECO:0007669"/>
    <property type="project" value="InterPro"/>
</dbReference>
<evidence type="ECO:0000256" key="2">
    <source>
        <dbReference type="ARBA" id="ARBA00004123"/>
    </source>
</evidence>
<keyword evidence="7" id="KW-0227">DNA damage</keyword>
<dbReference type="EMBL" id="JAAWWB010000005">
    <property type="protein sequence ID" value="KAG6783092.1"/>
    <property type="molecule type" value="Genomic_DNA"/>
</dbReference>
<proteinExistence type="inferred from homology"/>
<evidence type="ECO:0000313" key="18">
    <source>
        <dbReference type="EMBL" id="KAG6783092.1"/>
    </source>
</evidence>
<evidence type="ECO:0000256" key="5">
    <source>
        <dbReference type="ARBA" id="ARBA00022741"/>
    </source>
</evidence>
<dbReference type="GO" id="GO:0005634">
    <property type="term" value="C:nucleus"/>
    <property type="evidence" value="ECO:0007669"/>
    <property type="project" value="UniProtKB-SubCell"/>
</dbReference>
<evidence type="ECO:0000256" key="4">
    <source>
        <dbReference type="ARBA" id="ARBA00022722"/>
    </source>
</evidence>
<dbReference type="GO" id="GO:0004519">
    <property type="term" value="F:endonuclease activity"/>
    <property type="evidence" value="ECO:0007669"/>
    <property type="project" value="UniProtKB-KW"/>
</dbReference>
<keyword evidence="12" id="KW-0943">RNA-mediated gene silencing</keyword>
<comment type="similarity">
    <text evidence="3">Belongs to the MORC ATPase protein family.</text>
</comment>
<evidence type="ECO:0000256" key="8">
    <source>
        <dbReference type="ARBA" id="ARBA00022801"/>
    </source>
</evidence>
<keyword evidence="10" id="KW-0156">Chromatin regulator</keyword>
<evidence type="ECO:0000256" key="11">
    <source>
        <dbReference type="ARBA" id="ARBA00022884"/>
    </source>
</evidence>
<evidence type="ECO:0000256" key="13">
    <source>
        <dbReference type="ARBA" id="ARBA00023204"/>
    </source>
</evidence>
<keyword evidence="19" id="KW-1185">Reference proteome</keyword>
<protein>
    <recommendedName>
        <fullName evidence="17">Morc S5 domain-containing protein</fullName>
    </recommendedName>
</protein>
<reference evidence="18" key="1">
    <citation type="journal article" date="2020" name="bioRxiv">
        <title>Hybrid origin of Populus tomentosa Carr. identified through genome sequencing and phylogenomic analysis.</title>
        <authorList>
            <person name="An X."/>
            <person name="Gao K."/>
            <person name="Chen Z."/>
            <person name="Li J."/>
            <person name="Yang X."/>
            <person name="Yang X."/>
            <person name="Zhou J."/>
            <person name="Guo T."/>
            <person name="Zhao T."/>
            <person name="Huang S."/>
            <person name="Miao D."/>
            <person name="Khan W.U."/>
            <person name="Rao P."/>
            <person name="Ye M."/>
            <person name="Lei B."/>
            <person name="Liao W."/>
            <person name="Wang J."/>
            <person name="Ji L."/>
            <person name="Li Y."/>
            <person name="Guo B."/>
            <person name="Mustafa N.S."/>
            <person name="Li S."/>
            <person name="Yun Q."/>
            <person name="Keller S.R."/>
            <person name="Mao J."/>
            <person name="Zhang R."/>
            <person name="Strauss S.H."/>
        </authorList>
    </citation>
    <scope>NUCLEOTIDE SEQUENCE</scope>
    <source>
        <strain evidence="18">GM15</strain>
        <tissue evidence="18">Leaf</tissue>
    </source>
</reference>
<comment type="caution">
    <text evidence="18">The sequence shown here is derived from an EMBL/GenBank/DDBJ whole genome shotgun (WGS) entry which is preliminary data.</text>
</comment>
<evidence type="ECO:0000256" key="10">
    <source>
        <dbReference type="ARBA" id="ARBA00022853"/>
    </source>
</evidence>
<organism evidence="18 19">
    <name type="scientific">Populus tomentosa</name>
    <name type="common">Chinese white poplar</name>
    <dbReference type="NCBI Taxonomy" id="118781"/>
    <lineage>
        <taxon>Eukaryota</taxon>
        <taxon>Viridiplantae</taxon>
        <taxon>Streptophyta</taxon>
        <taxon>Embryophyta</taxon>
        <taxon>Tracheophyta</taxon>
        <taxon>Spermatophyta</taxon>
        <taxon>Magnoliopsida</taxon>
        <taxon>eudicotyledons</taxon>
        <taxon>Gunneridae</taxon>
        <taxon>Pentapetalae</taxon>
        <taxon>rosids</taxon>
        <taxon>fabids</taxon>
        <taxon>Malpighiales</taxon>
        <taxon>Salicaceae</taxon>
        <taxon>Saliceae</taxon>
        <taxon>Populus</taxon>
    </lineage>
</organism>
<evidence type="ECO:0000256" key="7">
    <source>
        <dbReference type="ARBA" id="ARBA00022763"/>
    </source>
</evidence>
<evidence type="ECO:0000256" key="6">
    <source>
        <dbReference type="ARBA" id="ARBA00022759"/>
    </source>
</evidence>
<sequence length="959" mass="106106">MDVNNSFLEQQVRSTAAKRSSNSLNDCDGNGHSFLKKKPKQERDLGFAVPDRGCLAPVPLRTAPPPLTYKDHQEGHVGVGNNNMNNNNNDNQVAAVPVVRGCKQFWKAGDYEGGSVADSSADHSVGMDHVRVHPKFLHSNATSHKWALGAFAELLDNAVDEVGHGATCVSIDVLNNSKDFSKMLLVEDNGGGMTPDRMRACMSLGYSTKSKMANTIGQYGNGFKTSTMRLGADVIVFSRCRGENGKSVTQSIGLLSYTFLTATGKEDIVVPMIDFEKGGRGWNKKIRSSSNDWDMNLKTISRWSPFASEEELLQQFNFLKDQGTRIIIYNLWEEEDGHLELDFYTDAHSYASILYLELPPSFRIILRGKEVEHHDLVKDMMLEQDISYKPVNVPERVQENKNVTLTNSSISSVFVGFPPVTRFLFWQMAATGKIGFVKDAGNHIDVQGFNVYHKNRLIKPFWRVWNAAGSDGRGVIGVLEANFVEPAHDKQGFERTSVLSRLEAKLINLQKTYWRTNCHKIGYAMRRQSKNLSSDTIQSACNKDIHSARTSQNGQCFTGGNKRSSHDNAIYQNGHGSESRQSRMKNGLNSCKISDVSDASEGVRHNAPFASRESLHDPIKHKSTYLLTSPSYPKPIVISENGQITTNGNVKSLSNSKAEDRESRICGTENHLLQYERDKCRKLESQLQERTNELEAERKKTELLEKEFECLVVMIQEERTRQTEREDELMKKIKDGSQAIEDLRERGHRSLATHHLNLVRSHIFRLLGGDGGMYGIQVLGSLRLNSGGGGGANEGVFGIHVPGFPRLNAGGGAGWNRDGVGNGGKDGDGNGGNGGKGDGDILGKRLFCFDLTDISSVDIFKPGALQAGYELRIKLAWHTNSIVDPSAQSTPSTSGTVTLYIPYLSVVLLAENIIFSVVFGITVDYTNNNDSGDWQVVATDLEALLFPRSEQITIRQSKA</sequence>
<dbReference type="PANTHER" id="PTHR23336">
    <property type="entry name" value="ZINC FINGER CW-TYPE COILED-COIL DOMAIN PROTEIN 3"/>
    <property type="match status" value="1"/>
</dbReference>
<dbReference type="GO" id="GO:0006281">
    <property type="term" value="P:DNA repair"/>
    <property type="evidence" value="ECO:0007669"/>
    <property type="project" value="UniProtKB-KW"/>
</dbReference>
<evidence type="ECO:0000256" key="14">
    <source>
        <dbReference type="ARBA" id="ARBA00023242"/>
    </source>
</evidence>
<evidence type="ECO:0000259" key="17">
    <source>
        <dbReference type="Pfam" id="PF17942"/>
    </source>
</evidence>
<feature type="domain" description="Morc S5" evidence="17">
    <location>
        <begin position="428"/>
        <end position="514"/>
    </location>
</feature>
<keyword evidence="4" id="KW-0540">Nuclease</keyword>
<dbReference type="Proteomes" id="UP000886885">
    <property type="component" value="Chromosome 3A"/>
</dbReference>
<keyword evidence="8" id="KW-0378">Hydrolase</keyword>
<keyword evidence="13" id="KW-0234">DNA repair</keyword>
<comment type="cofactor">
    <cofactor evidence="1">
        <name>Mn(2+)</name>
        <dbReference type="ChEBI" id="CHEBI:29035"/>
    </cofactor>
</comment>
<evidence type="ECO:0000256" key="15">
    <source>
        <dbReference type="SAM" id="Coils"/>
    </source>
</evidence>
<evidence type="ECO:0000256" key="1">
    <source>
        <dbReference type="ARBA" id="ARBA00001936"/>
    </source>
</evidence>
<name>A0A8X8AAV2_POPTO</name>
<dbReference type="Pfam" id="PF17942">
    <property type="entry name" value="Morc6_S5"/>
    <property type="match status" value="2"/>
</dbReference>
<dbReference type="InterPro" id="IPR041006">
    <property type="entry name" value="Morc_S5"/>
</dbReference>
<dbReference type="AlphaFoldDB" id="A0A8X8AAV2"/>
<keyword evidence="15" id="KW-0175">Coiled coil</keyword>